<name>A0A6G1ED55_9ORYZ</name>
<evidence type="ECO:0000313" key="2">
    <source>
        <dbReference type="Proteomes" id="UP000479710"/>
    </source>
</evidence>
<sequence length="69" mass="8303">FDSGVYIMKIIQMSDRKTHPYFRPEHAKPLRECLTYYMISHRFNEKHNPEVIAIMKKYTEKASVRGLEK</sequence>
<proteinExistence type="predicted"/>
<dbReference type="AlphaFoldDB" id="A0A6G1ED55"/>
<accession>A0A6G1ED55</accession>
<protein>
    <submittedName>
        <fullName evidence="1">Uncharacterized protein</fullName>
    </submittedName>
</protein>
<keyword evidence="2" id="KW-1185">Reference proteome</keyword>
<gene>
    <name evidence="1" type="ORF">E2562_037416</name>
</gene>
<dbReference type="EMBL" id="SPHZ02000004">
    <property type="protein sequence ID" value="KAF0922516.1"/>
    <property type="molecule type" value="Genomic_DNA"/>
</dbReference>
<comment type="caution">
    <text evidence="1">The sequence shown here is derived from an EMBL/GenBank/DDBJ whole genome shotgun (WGS) entry which is preliminary data.</text>
</comment>
<feature type="non-terminal residue" evidence="1">
    <location>
        <position position="1"/>
    </location>
</feature>
<organism evidence="1 2">
    <name type="scientific">Oryza meyeriana var. granulata</name>
    <dbReference type="NCBI Taxonomy" id="110450"/>
    <lineage>
        <taxon>Eukaryota</taxon>
        <taxon>Viridiplantae</taxon>
        <taxon>Streptophyta</taxon>
        <taxon>Embryophyta</taxon>
        <taxon>Tracheophyta</taxon>
        <taxon>Spermatophyta</taxon>
        <taxon>Magnoliopsida</taxon>
        <taxon>Liliopsida</taxon>
        <taxon>Poales</taxon>
        <taxon>Poaceae</taxon>
        <taxon>BOP clade</taxon>
        <taxon>Oryzoideae</taxon>
        <taxon>Oryzeae</taxon>
        <taxon>Oryzinae</taxon>
        <taxon>Oryza</taxon>
        <taxon>Oryza meyeriana</taxon>
    </lineage>
</organism>
<reference evidence="1 2" key="1">
    <citation type="submission" date="2019-11" db="EMBL/GenBank/DDBJ databases">
        <title>Whole genome sequence of Oryza granulata.</title>
        <authorList>
            <person name="Li W."/>
        </authorList>
    </citation>
    <scope>NUCLEOTIDE SEQUENCE [LARGE SCALE GENOMIC DNA]</scope>
    <source>
        <strain evidence="2">cv. Menghai</strain>
        <tissue evidence="1">Leaf</tissue>
    </source>
</reference>
<evidence type="ECO:0000313" key="1">
    <source>
        <dbReference type="EMBL" id="KAF0922516.1"/>
    </source>
</evidence>
<dbReference type="Proteomes" id="UP000479710">
    <property type="component" value="Unassembled WGS sequence"/>
</dbReference>